<feature type="signal peptide" evidence="2">
    <location>
        <begin position="1"/>
        <end position="24"/>
    </location>
</feature>
<dbReference type="Pfam" id="PF00326">
    <property type="entry name" value="Peptidase_S9"/>
    <property type="match status" value="1"/>
</dbReference>
<evidence type="ECO:0000313" key="4">
    <source>
        <dbReference type="EMBL" id="MYL99024.1"/>
    </source>
</evidence>
<name>A0A7X4K888_9SPHN</name>
<dbReference type="SUPFAM" id="SSF82171">
    <property type="entry name" value="DPP6 N-terminal domain-like"/>
    <property type="match status" value="1"/>
</dbReference>
<dbReference type="SUPFAM" id="SSF53474">
    <property type="entry name" value="alpha/beta-Hydrolases"/>
    <property type="match status" value="1"/>
</dbReference>
<evidence type="ECO:0000259" key="3">
    <source>
        <dbReference type="Pfam" id="PF00326"/>
    </source>
</evidence>
<sequence>MGSTCRSGLTGALLLLTPFSAVVAAPPPPPLDAYGSLPEVEDVAVAPDGQSIAQVLQSKDGRRILVSKGEQVLMNAASGDHKVRAIEWADNDTVLLTTSNTVSVYGYAANKYELAGTTILSLRPGGESGLVFGKSREVAPTTRGRYGIRTIGGRTIGYFGGMSLDTDGKTGSRLGTGQVRNGRTALYMVDIGTNRPREVAHAPEAGHHRDWLVDAAGNVAAVLDIADANGDWRITLPGSRELARGVDPTGDVSLVALGSGGTSVIYGIEDEDGAQRWFEVPLAGGEPKPFLHDVGVERIFVDRSTGAMIGYRGAGEKRETVMADPAHQSALSRIFKAFAGRETDLIDWTPDFSKVVVRTSGSKDSGTWYLVDVAQRRADIIADERPAITAEHVGPISTIDYTAADGLKMDGVLTLPPDREAKNLPVILLPHGGPAAHDTPGFDWWAQAFASRGYAVFQPNFRGSTGRDDAFRHAGDGEWGRKMQSDISDGLAELARRGIVDPARACIVGASYGGYAALAGVTLQQGLYRCAVSVAGVADLSLMYRTDLRESGNSQMLGKVLREQLGDPKGYAEVSPRRLAARADAPVLLIHGKDDTVVPYNQSLVMADALKDAGRPYELVALPGEDHWLSRAETRKRMLAETMRFVQQHNPPS</sequence>
<evidence type="ECO:0000256" key="1">
    <source>
        <dbReference type="ARBA" id="ARBA00022801"/>
    </source>
</evidence>
<dbReference type="AlphaFoldDB" id="A0A7X4K888"/>
<evidence type="ECO:0000313" key="5">
    <source>
        <dbReference type="Proteomes" id="UP000465810"/>
    </source>
</evidence>
<dbReference type="GO" id="GO:0004252">
    <property type="term" value="F:serine-type endopeptidase activity"/>
    <property type="evidence" value="ECO:0007669"/>
    <property type="project" value="TreeGrafter"/>
</dbReference>
<feature type="domain" description="Peptidase S9 prolyl oligopeptidase catalytic" evidence="3">
    <location>
        <begin position="441"/>
        <end position="649"/>
    </location>
</feature>
<protein>
    <submittedName>
        <fullName evidence="4">Prolyl oligopeptidase family serine peptidase</fullName>
    </submittedName>
</protein>
<dbReference type="InterPro" id="IPR001375">
    <property type="entry name" value="Peptidase_S9_cat"/>
</dbReference>
<proteinExistence type="predicted"/>
<dbReference type="Proteomes" id="UP000465810">
    <property type="component" value="Unassembled WGS sequence"/>
</dbReference>
<dbReference type="Gene3D" id="3.40.50.1820">
    <property type="entry name" value="alpha/beta hydrolase"/>
    <property type="match status" value="1"/>
</dbReference>
<dbReference type="InterPro" id="IPR029058">
    <property type="entry name" value="AB_hydrolase_fold"/>
</dbReference>
<keyword evidence="2" id="KW-0732">Signal</keyword>
<accession>A0A7X4K888</accession>
<comment type="caution">
    <text evidence="4">The sequence shown here is derived from an EMBL/GenBank/DDBJ whole genome shotgun (WGS) entry which is preliminary data.</text>
</comment>
<keyword evidence="5" id="KW-1185">Reference proteome</keyword>
<organism evidence="4 5">
    <name type="scientific">Novosphingobium silvae</name>
    <dbReference type="NCBI Taxonomy" id="2692619"/>
    <lineage>
        <taxon>Bacteria</taxon>
        <taxon>Pseudomonadati</taxon>
        <taxon>Pseudomonadota</taxon>
        <taxon>Alphaproteobacteria</taxon>
        <taxon>Sphingomonadales</taxon>
        <taxon>Sphingomonadaceae</taxon>
        <taxon>Novosphingobium</taxon>
    </lineage>
</organism>
<feature type="chain" id="PRO_5031416194" evidence="2">
    <location>
        <begin position="25"/>
        <end position="653"/>
    </location>
</feature>
<gene>
    <name evidence="4" type="ORF">GR702_14750</name>
</gene>
<dbReference type="PANTHER" id="PTHR42776">
    <property type="entry name" value="SERINE PEPTIDASE S9 FAMILY MEMBER"/>
    <property type="match status" value="1"/>
</dbReference>
<dbReference type="GO" id="GO:0006508">
    <property type="term" value="P:proteolysis"/>
    <property type="evidence" value="ECO:0007669"/>
    <property type="project" value="InterPro"/>
</dbReference>
<dbReference type="PANTHER" id="PTHR42776:SF27">
    <property type="entry name" value="DIPEPTIDYL PEPTIDASE FAMILY MEMBER 6"/>
    <property type="match status" value="1"/>
</dbReference>
<reference evidence="4 5" key="1">
    <citation type="submission" date="2019-12" db="EMBL/GenBank/DDBJ databases">
        <authorList>
            <person name="Feng G."/>
            <person name="Zhu H."/>
        </authorList>
    </citation>
    <scope>NUCLEOTIDE SEQUENCE [LARGE SCALE GENOMIC DNA]</scope>
    <source>
        <strain evidence="4 5">FGD1</strain>
    </source>
</reference>
<evidence type="ECO:0000256" key="2">
    <source>
        <dbReference type="SAM" id="SignalP"/>
    </source>
</evidence>
<dbReference type="EMBL" id="WVTD01000011">
    <property type="protein sequence ID" value="MYL99024.1"/>
    <property type="molecule type" value="Genomic_DNA"/>
</dbReference>
<keyword evidence="1" id="KW-0378">Hydrolase</keyword>